<keyword evidence="2" id="KW-1185">Reference proteome</keyword>
<dbReference type="AlphaFoldDB" id="A0A7W5BYE9"/>
<gene>
    <name evidence="1" type="ORF">FHR96_001365</name>
</gene>
<sequence length="598" mass="68101">MDIMSDKILELSKKELQGALSVLPKDDLNKFVLFTEIMRILDYWSVFKDILPSENSLSAPDFEIIQLGWNLALEHLFVPVKPDGFPIQESTEKTRLFATSLLHKFGRAVLLKRTYEMLVSGFLSAETKDSKIIIRATERAESQFADNIEFTLLSGIQSYINENIGDYRNGWFLGKFDDPSIEVTLPGAYHLQDSRKELKKHYIDNVDELMEELVFPWDSGNGIMMGYNAIPEIDNHFFSLAIENAIAWRNDVGLHPSVKLNDVTGSELTLIVAVISALHMKHVRFALTALKKHKEISIPQSLTIWTKASELIDSIHDYTDFDKNLIERGVNAIAIAPSESRNLKGQTTPLIPLLVDLGNGILLRPVSSLIKNPFISTSTLQGWRIPNITDILSLPREDWMRNDLYHLFRGTRYKSVDGNIKIRNGGKVVTDIDAAILDRTTGDLALFQIKWQDYYTNDVRKLRSRAKNFVKEIDGWASKVSSWIEDNGVYELVKTLRLKVPRDKQVSRVYLFGLSKTSARMKGYGYSMESDDIAICNWPMFLRKRFEVGSSKNVFKDLHASIKKDENIAVKSKPVPVEINSEGNAIEFINLWNSYLDK</sequence>
<comment type="caution">
    <text evidence="1">The sequence shown here is derived from an EMBL/GenBank/DDBJ whole genome shotgun (WGS) entry which is preliminary data.</text>
</comment>
<name>A0A7W5BYE9_9GAMM</name>
<dbReference type="Proteomes" id="UP000525987">
    <property type="component" value="Unassembled WGS sequence"/>
</dbReference>
<accession>A0A7W5BYE9</accession>
<protein>
    <submittedName>
        <fullName evidence="1">Uncharacterized protein</fullName>
    </submittedName>
</protein>
<organism evidence="1 2">
    <name type="scientific">Halomonas organivorans</name>
    <dbReference type="NCBI Taxonomy" id="257772"/>
    <lineage>
        <taxon>Bacteria</taxon>
        <taxon>Pseudomonadati</taxon>
        <taxon>Pseudomonadota</taxon>
        <taxon>Gammaproteobacteria</taxon>
        <taxon>Oceanospirillales</taxon>
        <taxon>Halomonadaceae</taxon>
        <taxon>Halomonas</taxon>
    </lineage>
</organism>
<evidence type="ECO:0000313" key="2">
    <source>
        <dbReference type="Proteomes" id="UP000525987"/>
    </source>
</evidence>
<reference evidence="1 2" key="1">
    <citation type="submission" date="2020-08" db="EMBL/GenBank/DDBJ databases">
        <title>Genomic Encyclopedia of Type Strains, Phase III (KMG-III): the genomes of soil and plant-associated and newly described type strains.</title>
        <authorList>
            <person name="Whitman W."/>
        </authorList>
    </citation>
    <scope>NUCLEOTIDE SEQUENCE [LARGE SCALE GENOMIC DNA]</scope>
    <source>
        <strain evidence="1 2">CECT 5995</strain>
    </source>
</reference>
<dbReference type="EMBL" id="JACHXM010000004">
    <property type="protein sequence ID" value="MBB3140503.1"/>
    <property type="molecule type" value="Genomic_DNA"/>
</dbReference>
<dbReference type="RefSeq" id="WP_183386887.1">
    <property type="nucleotide sequence ID" value="NZ_JACHXM010000004.1"/>
</dbReference>
<evidence type="ECO:0000313" key="1">
    <source>
        <dbReference type="EMBL" id="MBB3140503.1"/>
    </source>
</evidence>
<proteinExistence type="predicted"/>